<feature type="transmembrane region" description="Helical" evidence="1">
    <location>
        <begin position="193"/>
        <end position="214"/>
    </location>
</feature>
<dbReference type="EMBL" id="JAWXRD010000040">
    <property type="protein sequence ID" value="MDX6042205.1"/>
    <property type="molecule type" value="Genomic_DNA"/>
</dbReference>
<feature type="transmembrane region" description="Helical" evidence="1">
    <location>
        <begin position="322"/>
        <end position="344"/>
    </location>
</feature>
<sequence length="494" mass="55404">MMPTHARNLLQTVCLFSLVFALFISVPLWTNKIYYGDDFFRLYNGDGTIWLSNGRPLTTLLHYLLAFNTTLIDISPIPLLAGLTALSFSAALFVCRLQSGLPPAGIILLSLGVLANPFLSQPMLYIWDSFSILLAISLAMLAAMYYPRSLWRDMVYSAGLLLSMLMLYQIAINLYLACVVIVGYRLICLRLPLLRFLLIKAVTLGLVVLLYKFFIAPALINDNYSLTQSEFVPSLSLFITALPDTLVNFYALIQAAFPGWRMSFVWLPGLVAVLAVLYQTVEILRDRTRTQRIPAALFYLFAPVLIVLSIPGVSIFLKVPLFAPRVMASFSAYTLFCMLVIFSVTPPRLRLAVGAGWGIVLLYSVVSLTTVFNTLNRDQQYLSSVMWMIKADVARVKATQEVKNISFIGTLVIVPDTAHARNNFPLVTEIRPAISKYTYPYFLMERSTGLKAIRADASIVYFRPEKYVSKSCDYTLYMVNSTAVVNFNTLCQPN</sequence>
<accession>A0ABU4QTT4</accession>
<proteinExistence type="predicted"/>
<dbReference type="InterPro" id="IPR025686">
    <property type="entry name" value="Glucos_trans_II"/>
</dbReference>
<feature type="transmembrane region" description="Helical" evidence="1">
    <location>
        <begin position="158"/>
        <end position="187"/>
    </location>
</feature>
<evidence type="ECO:0000256" key="1">
    <source>
        <dbReference type="SAM" id="Phobius"/>
    </source>
</evidence>
<feature type="transmembrane region" description="Helical" evidence="1">
    <location>
        <begin position="351"/>
        <end position="372"/>
    </location>
</feature>
<feature type="transmembrane region" description="Helical" evidence="1">
    <location>
        <begin position="263"/>
        <end position="284"/>
    </location>
</feature>
<feature type="transmembrane region" description="Helical" evidence="1">
    <location>
        <begin position="74"/>
        <end position="94"/>
    </location>
</feature>
<keyword evidence="1" id="KW-0812">Transmembrane</keyword>
<gene>
    <name evidence="2" type="ORF">SIK69_18605</name>
</gene>
<evidence type="ECO:0000313" key="3">
    <source>
        <dbReference type="Proteomes" id="UP001275664"/>
    </source>
</evidence>
<protein>
    <submittedName>
        <fullName evidence="2">Glucosyltransferase domain-containing protein</fullName>
    </submittedName>
</protein>
<comment type="caution">
    <text evidence="2">The sequence shown here is derived from an EMBL/GenBank/DDBJ whole genome shotgun (WGS) entry which is preliminary data.</text>
</comment>
<keyword evidence="1" id="KW-0472">Membrane</keyword>
<feature type="transmembrane region" description="Helical" evidence="1">
    <location>
        <begin position="125"/>
        <end position="146"/>
    </location>
</feature>
<evidence type="ECO:0000313" key="2">
    <source>
        <dbReference type="EMBL" id="MDX6042205.1"/>
    </source>
</evidence>
<keyword evidence="3" id="KW-1185">Reference proteome</keyword>
<feature type="transmembrane region" description="Helical" evidence="1">
    <location>
        <begin position="101"/>
        <end position="119"/>
    </location>
</feature>
<dbReference type="Proteomes" id="UP001275664">
    <property type="component" value="Unassembled WGS sequence"/>
</dbReference>
<feature type="transmembrane region" description="Helical" evidence="1">
    <location>
        <begin position="296"/>
        <end position="316"/>
    </location>
</feature>
<feature type="transmembrane region" description="Helical" evidence="1">
    <location>
        <begin position="12"/>
        <end position="30"/>
    </location>
</feature>
<feature type="transmembrane region" description="Helical" evidence="1">
    <location>
        <begin position="235"/>
        <end position="257"/>
    </location>
</feature>
<name>A0ABU4QTT4_9ENTR</name>
<keyword evidence="1" id="KW-1133">Transmembrane helix</keyword>
<organism evidence="2 3">
    <name type="scientific">Scandinavium lactucae</name>
    <dbReference type="NCBI Taxonomy" id="3095028"/>
    <lineage>
        <taxon>Bacteria</taxon>
        <taxon>Pseudomonadati</taxon>
        <taxon>Pseudomonadota</taxon>
        <taxon>Gammaproteobacteria</taxon>
        <taxon>Enterobacterales</taxon>
        <taxon>Enterobacteriaceae</taxon>
        <taxon>Scandinavium</taxon>
    </lineage>
</organism>
<dbReference type="Pfam" id="PF14264">
    <property type="entry name" value="Glucos_trans_II"/>
    <property type="match status" value="1"/>
</dbReference>
<dbReference type="RefSeq" id="WP_319786767.1">
    <property type="nucleotide sequence ID" value="NZ_JAWXRD010000040.1"/>
</dbReference>
<reference evidence="2 3" key="1">
    <citation type="submission" date="2023-11" db="EMBL/GenBank/DDBJ databases">
        <title>Scandinavium wanjuensis sp. nov., isolated from lettuce South Korea.</title>
        <authorList>
            <person name="Park J."/>
            <person name="Park S."/>
            <person name="Oh K.K."/>
            <person name="Cho G.S."/>
            <person name="Franz C.M.A.P."/>
        </authorList>
    </citation>
    <scope>NUCLEOTIDE SEQUENCE [LARGE SCALE GENOMIC DNA]</scope>
    <source>
        <strain evidence="2 3">V105_6</strain>
    </source>
</reference>